<evidence type="ECO:0000313" key="3">
    <source>
        <dbReference type="EMBL" id="EAL63805.1"/>
    </source>
</evidence>
<sequence>MIKKTKIIYLLGILLYIGGIVSIYYYPKNAHNTYMSENALMPGTARVTFDYSDGSKVHQFSNGFQNHLARYNKLHQSLHGKKVKIDPYERSKSCSQWLIEQLKDIGIESYIHRYNIPLSSSTTATNNTFNNSNQIKRQGYNVYSVLRAPKSDGRESIVLSTSFNSSDESSSSTATTSSSSSSSSSTESSVGVALTIMQYLHKKGNIWLAKDLILVISDTFLEQSSSDNNIGLKSWLHDYHDSTMISKDINNNNNNNNDNNNDFINNNYFPRAGAIQAAINIEVSNKKYQSDHVYVLAEGSNGQLPNLDLINTVGRLAKREGYSKSMLLSPSSMNKNDELLFIPAEHRTLARFMLNQAIGIPTGDHGLFNKYHIDAITLGVSGVSSTMGARVLIGTIRSLNNLLEKLHQSFYYYLLPSPFHYISIGEYMISIGLIISPLAFGVIYLLISLSNIFTSPTIFTPKSTKTTTTSTTTTTETTAALKKKKNLFEELGTFECLDTPKDIVYSITIVALFQLIGISLFSLPQTFTNATSIILNYLSNFEIIGLFVLPILDKMFYPKNEPIKTFKESKSATAAADDNNNNNNNNDYSQIITNSNRNHLKSGSNSFFVFSNLPILIFITTMSLLNFSFCTFASILSIPLCFISQITNNINNNNNNLDDNNNINNNLNNININNIIRKLILTIKKLIVYSLLLLFSPPVILYLFSHYILNDQNVFIFLLTIIKQYDQYSTLLFPFLSLIYIPLNLSILKSIK</sequence>
<protein>
    <recommendedName>
        <fullName evidence="5">GPI transamidase component gaa1</fullName>
    </recommendedName>
</protein>
<dbReference type="FunCoup" id="Q54KL4">
    <property type="interactions" value="437"/>
</dbReference>
<dbReference type="PANTHER" id="PTHR13304:SF0">
    <property type="entry name" value="GLYCOSYLPHOSPHATIDYLINOSITOL ANCHOR ATTACHMENT 1 PROTEIN"/>
    <property type="match status" value="1"/>
</dbReference>
<dbReference type="AlphaFoldDB" id="Q54KL4"/>
<gene>
    <name evidence="3" type="ORF">DDB_G0287287</name>
</gene>
<dbReference type="GeneID" id="8626040"/>
<dbReference type="PANTHER" id="PTHR13304">
    <property type="entry name" value="GLYCOSYLPHOSPHATIDYLINOSITOL ANCHOR ATTACHMENT 1 PROTEIN"/>
    <property type="match status" value="1"/>
</dbReference>
<keyword evidence="2" id="KW-1133">Transmembrane helix</keyword>
<dbReference type="PhylomeDB" id="Q54KL4"/>
<dbReference type="GO" id="GO:0042765">
    <property type="term" value="C:GPI-anchor transamidase complex"/>
    <property type="evidence" value="ECO:0000318"/>
    <property type="project" value="GO_Central"/>
</dbReference>
<comment type="caution">
    <text evidence="3">The sequence shown here is derived from an EMBL/GenBank/DDBJ whole genome shotgun (WGS) entry which is preliminary data.</text>
</comment>
<feature type="transmembrane region" description="Helical" evidence="2">
    <location>
        <begin position="427"/>
        <end position="447"/>
    </location>
</feature>
<accession>Q54KL4</accession>
<dbReference type="InterPro" id="IPR007246">
    <property type="entry name" value="Gaa1"/>
</dbReference>
<evidence type="ECO:0000313" key="4">
    <source>
        <dbReference type="Proteomes" id="UP000002195"/>
    </source>
</evidence>
<feature type="transmembrane region" description="Helical" evidence="2">
    <location>
        <begin position="686"/>
        <end position="708"/>
    </location>
</feature>
<dbReference type="KEGG" id="ddi:DDB_G0287287"/>
<dbReference type="OMA" id="YISIGEY"/>
<dbReference type="InParanoid" id="Q54KL4"/>
<feature type="transmembrane region" description="Helical" evidence="2">
    <location>
        <begin position="6"/>
        <end position="26"/>
    </location>
</feature>
<evidence type="ECO:0000256" key="2">
    <source>
        <dbReference type="SAM" id="Phobius"/>
    </source>
</evidence>
<dbReference type="STRING" id="44689.Q54KL4"/>
<keyword evidence="4" id="KW-1185">Reference proteome</keyword>
<keyword evidence="2" id="KW-0472">Membrane</keyword>
<evidence type="ECO:0008006" key="5">
    <source>
        <dbReference type="Google" id="ProtNLM"/>
    </source>
</evidence>
<dbReference type="HOGENOM" id="CLU_370258_0_0_1"/>
<dbReference type="GO" id="GO:0016255">
    <property type="term" value="P:attachment of GPI anchor to protein"/>
    <property type="evidence" value="ECO:0000318"/>
    <property type="project" value="GO_Central"/>
</dbReference>
<dbReference type="Proteomes" id="UP000002195">
    <property type="component" value="Unassembled WGS sequence"/>
</dbReference>
<feature type="transmembrane region" description="Helical" evidence="2">
    <location>
        <begin position="533"/>
        <end position="552"/>
    </location>
</feature>
<dbReference type="eggNOG" id="KOG3566">
    <property type="taxonomic scope" value="Eukaryota"/>
</dbReference>
<dbReference type="PaxDb" id="44689-DDB0219213"/>
<organism evidence="3 4">
    <name type="scientific">Dictyostelium discoideum</name>
    <name type="common">Social amoeba</name>
    <dbReference type="NCBI Taxonomy" id="44689"/>
    <lineage>
        <taxon>Eukaryota</taxon>
        <taxon>Amoebozoa</taxon>
        <taxon>Evosea</taxon>
        <taxon>Eumycetozoa</taxon>
        <taxon>Dictyostelia</taxon>
        <taxon>Dictyosteliales</taxon>
        <taxon>Dictyosteliaceae</taxon>
        <taxon>Dictyostelium</taxon>
    </lineage>
</organism>
<reference evidence="3 4" key="1">
    <citation type="journal article" date="2005" name="Nature">
        <title>The genome of the social amoeba Dictyostelium discoideum.</title>
        <authorList>
            <consortium name="The Dictyostelium discoideum Sequencing Consortium"/>
            <person name="Eichinger L."/>
            <person name="Pachebat J.A."/>
            <person name="Glockner G."/>
            <person name="Rajandream M.A."/>
            <person name="Sucgang R."/>
            <person name="Berriman M."/>
            <person name="Song J."/>
            <person name="Olsen R."/>
            <person name="Szafranski K."/>
            <person name="Xu Q."/>
            <person name="Tunggal B."/>
            <person name="Kummerfeld S."/>
            <person name="Madera M."/>
            <person name="Konfortov B.A."/>
            <person name="Rivero F."/>
            <person name="Bankier A.T."/>
            <person name="Lehmann R."/>
            <person name="Hamlin N."/>
            <person name="Davies R."/>
            <person name="Gaudet P."/>
            <person name="Fey P."/>
            <person name="Pilcher K."/>
            <person name="Chen G."/>
            <person name="Saunders D."/>
            <person name="Sodergren E."/>
            <person name="Davis P."/>
            <person name="Kerhornou A."/>
            <person name="Nie X."/>
            <person name="Hall N."/>
            <person name="Anjard C."/>
            <person name="Hemphill L."/>
            <person name="Bason N."/>
            <person name="Farbrother P."/>
            <person name="Desany B."/>
            <person name="Just E."/>
            <person name="Morio T."/>
            <person name="Rost R."/>
            <person name="Churcher C."/>
            <person name="Cooper J."/>
            <person name="Haydock S."/>
            <person name="van Driessche N."/>
            <person name="Cronin A."/>
            <person name="Goodhead I."/>
            <person name="Muzny D."/>
            <person name="Mourier T."/>
            <person name="Pain A."/>
            <person name="Lu M."/>
            <person name="Harper D."/>
            <person name="Lindsay R."/>
            <person name="Hauser H."/>
            <person name="James K."/>
            <person name="Quiles M."/>
            <person name="Madan Babu M."/>
            <person name="Saito T."/>
            <person name="Buchrieser C."/>
            <person name="Wardroper A."/>
            <person name="Felder M."/>
            <person name="Thangavelu M."/>
            <person name="Johnson D."/>
            <person name="Knights A."/>
            <person name="Loulseged H."/>
            <person name="Mungall K."/>
            <person name="Oliver K."/>
            <person name="Price C."/>
            <person name="Quail M.A."/>
            <person name="Urushihara H."/>
            <person name="Hernandez J."/>
            <person name="Rabbinowitsch E."/>
            <person name="Steffen D."/>
            <person name="Sanders M."/>
            <person name="Ma J."/>
            <person name="Kohara Y."/>
            <person name="Sharp S."/>
            <person name="Simmonds M."/>
            <person name="Spiegler S."/>
            <person name="Tivey A."/>
            <person name="Sugano S."/>
            <person name="White B."/>
            <person name="Walker D."/>
            <person name="Woodward J."/>
            <person name="Winckler T."/>
            <person name="Tanaka Y."/>
            <person name="Shaulsky G."/>
            <person name="Schleicher M."/>
            <person name="Weinstock G."/>
            <person name="Rosenthal A."/>
            <person name="Cox E.C."/>
            <person name="Chisholm R.L."/>
            <person name="Gibbs R."/>
            <person name="Loomis W.F."/>
            <person name="Platzer M."/>
            <person name="Kay R.R."/>
            <person name="Williams J."/>
            <person name="Dear P.H."/>
            <person name="Noegel A.A."/>
            <person name="Barrell B."/>
            <person name="Kuspa A."/>
        </authorList>
    </citation>
    <scope>NUCLEOTIDE SEQUENCE [LARGE SCALE GENOMIC DNA]</scope>
    <source>
        <strain evidence="3 4">AX4</strain>
    </source>
</reference>
<feature type="transmembrane region" description="Helical" evidence="2">
    <location>
        <begin position="615"/>
        <end position="643"/>
    </location>
</feature>
<keyword evidence="2" id="KW-0812">Transmembrane</keyword>
<dbReference type="RefSeq" id="XP_637303.1">
    <property type="nucleotide sequence ID" value="XM_632211.1"/>
</dbReference>
<feature type="region of interest" description="Disordered" evidence="1">
    <location>
        <begin position="162"/>
        <end position="186"/>
    </location>
</feature>
<proteinExistence type="predicted"/>
<feature type="transmembrane region" description="Helical" evidence="2">
    <location>
        <begin position="728"/>
        <end position="748"/>
    </location>
</feature>
<dbReference type="dictyBase" id="DDB_G0287287"/>
<feature type="transmembrane region" description="Helical" evidence="2">
    <location>
        <begin position="503"/>
        <end position="521"/>
    </location>
</feature>
<dbReference type="Pfam" id="PF04114">
    <property type="entry name" value="Gaa1"/>
    <property type="match status" value="1"/>
</dbReference>
<evidence type="ECO:0000256" key="1">
    <source>
        <dbReference type="SAM" id="MobiDB-lite"/>
    </source>
</evidence>
<dbReference type="VEuPathDB" id="AmoebaDB:DDB_G0287287"/>
<dbReference type="EMBL" id="AAFI02000099">
    <property type="protein sequence ID" value="EAL63805.1"/>
    <property type="molecule type" value="Genomic_DNA"/>
</dbReference>
<name>Q54KL4_DICDI</name>